<dbReference type="GO" id="GO:0008284">
    <property type="term" value="P:positive regulation of cell population proliferation"/>
    <property type="evidence" value="ECO:0007669"/>
    <property type="project" value="Ensembl"/>
</dbReference>
<dbReference type="GO" id="GO:0015031">
    <property type="term" value="P:protein transport"/>
    <property type="evidence" value="ECO:0007669"/>
    <property type="project" value="UniProtKB-KW"/>
</dbReference>
<gene>
    <name evidence="18" type="primary">CHP2</name>
</gene>
<evidence type="ECO:0000256" key="3">
    <source>
        <dbReference type="ARBA" id="ARBA00004496"/>
    </source>
</evidence>
<reference evidence="18" key="1">
    <citation type="submission" date="2025-08" db="UniProtKB">
        <authorList>
            <consortium name="Ensembl"/>
        </authorList>
    </citation>
    <scope>IDENTIFICATION</scope>
</reference>
<evidence type="ECO:0000256" key="4">
    <source>
        <dbReference type="ARBA" id="ARBA00022448"/>
    </source>
</evidence>
<dbReference type="GeneTree" id="ENSGT00940000161957"/>
<keyword evidence="6" id="KW-0963">Cytoplasm</keyword>
<dbReference type="GO" id="GO:0005730">
    <property type="term" value="C:nucleolus"/>
    <property type="evidence" value="ECO:0007669"/>
    <property type="project" value="Ensembl"/>
</dbReference>
<dbReference type="GO" id="GO:0042307">
    <property type="term" value="P:positive regulation of protein import into nucleus"/>
    <property type="evidence" value="ECO:0007669"/>
    <property type="project" value="Ensembl"/>
</dbReference>
<evidence type="ECO:0000256" key="15">
    <source>
        <dbReference type="ARBA" id="ARBA00023288"/>
    </source>
</evidence>
<evidence type="ECO:0000256" key="13">
    <source>
        <dbReference type="ARBA" id="ARBA00023136"/>
    </source>
</evidence>
<evidence type="ECO:0000256" key="2">
    <source>
        <dbReference type="ARBA" id="ARBA00004236"/>
    </source>
</evidence>
<dbReference type="SUPFAM" id="SSF47473">
    <property type="entry name" value="EF-hand"/>
    <property type="match status" value="1"/>
</dbReference>
<evidence type="ECO:0000256" key="1">
    <source>
        <dbReference type="ARBA" id="ARBA00004123"/>
    </source>
</evidence>
<accession>A0A8C6YDW1</accession>
<evidence type="ECO:0000256" key="16">
    <source>
        <dbReference type="ARBA" id="ARBA00038164"/>
    </source>
</evidence>
<keyword evidence="5" id="KW-1003">Cell membrane</keyword>
<name>A0A8C6YDW1_NAJNA</name>
<evidence type="ECO:0000256" key="5">
    <source>
        <dbReference type="ARBA" id="ARBA00022475"/>
    </source>
</evidence>
<dbReference type="InterPro" id="IPR018247">
    <property type="entry name" value="EF_Hand_1_Ca_BS"/>
</dbReference>
<evidence type="ECO:0000256" key="12">
    <source>
        <dbReference type="ARBA" id="ARBA00022927"/>
    </source>
</evidence>
<keyword evidence="11" id="KW-0106">Calcium</keyword>
<keyword evidence="4" id="KW-0813">Transport</keyword>
<dbReference type="GO" id="GO:0005509">
    <property type="term" value="F:calcium ion binding"/>
    <property type="evidence" value="ECO:0007669"/>
    <property type="project" value="Ensembl"/>
</dbReference>
<dbReference type="GO" id="GO:0005654">
    <property type="term" value="C:nucleoplasm"/>
    <property type="evidence" value="ECO:0007669"/>
    <property type="project" value="Ensembl"/>
</dbReference>
<evidence type="ECO:0000256" key="7">
    <source>
        <dbReference type="ARBA" id="ARBA00022553"/>
    </source>
</evidence>
<dbReference type="PROSITE" id="PS50222">
    <property type="entry name" value="EF_HAND_2"/>
    <property type="match status" value="2"/>
</dbReference>
<dbReference type="SMART" id="SM00054">
    <property type="entry name" value="EFh"/>
    <property type="match status" value="2"/>
</dbReference>
<evidence type="ECO:0000256" key="10">
    <source>
        <dbReference type="ARBA" id="ARBA00022737"/>
    </source>
</evidence>
<keyword evidence="15" id="KW-0449">Lipoprotein</keyword>
<dbReference type="GO" id="GO:0070886">
    <property type="term" value="P:positive regulation of calcineurin-NFAT signaling cascade"/>
    <property type="evidence" value="ECO:0007669"/>
    <property type="project" value="Ensembl"/>
</dbReference>
<dbReference type="GO" id="GO:0005829">
    <property type="term" value="C:cytosol"/>
    <property type="evidence" value="ECO:0007669"/>
    <property type="project" value="Ensembl"/>
</dbReference>
<dbReference type="OrthoDB" id="191686at2759"/>
<keyword evidence="8" id="KW-0519">Myristate</keyword>
<dbReference type="CDD" id="cd00051">
    <property type="entry name" value="EFh"/>
    <property type="match status" value="1"/>
</dbReference>
<keyword evidence="14" id="KW-0539">Nucleus</keyword>
<evidence type="ECO:0000256" key="6">
    <source>
        <dbReference type="ARBA" id="ARBA00022490"/>
    </source>
</evidence>
<keyword evidence="7" id="KW-0597">Phosphoprotein</keyword>
<protein>
    <submittedName>
        <fullName evidence="18">Calcineurin like EF-hand protein 2</fullName>
    </submittedName>
</protein>
<dbReference type="Ensembl" id="ENSNNAT00000027424.1">
    <property type="protein sequence ID" value="ENSNNAP00000026166.1"/>
    <property type="gene ID" value="ENSNNAG00000017039.1"/>
</dbReference>
<dbReference type="GO" id="GO:0045944">
    <property type="term" value="P:positive regulation of transcription by RNA polymerase II"/>
    <property type="evidence" value="ECO:0007669"/>
    <property type="project" value="Ensembl"/>
</dbReference>
<sequence>MGAQGSQEQRPVPEQEAIMAETGFSKASLARLYQRFQALDRDEKGYLNRYDLEGIGELAVNPIGDRIINAFFPDGGEEADFRSFARVLAHFRPVEAPGSPEDINSHLSKLKFAFQLYDQDKDGKISRAEMLQVLRMMVGLQVTNDQLENITDRTIQEADRDGDNAISFEEFAKLATQKPWPCTVFLLPKTVTKEEAKKPSWANSNRWATLDFGKELWLPCQPSAPNTIIYLSCCSSEIPEWGSPASSYDLR</sequence>
<evidence type="ECO:0000256" key="14">
    <source>
        <dbReference type="ARBA" id="ARBA00023242"/>
    </source>
</evidence>
<comment type="similarity">
    <text evidence="16">Belongs to the calcineurin regulatory subunit family. CHP subfamily.</text>
</comment>
<dbReference type="PANTHER" id="PTHR46002">
    <property type="entry name" value="EG:114D9.1 PROTEIN-RELATED"/>
    <property type="match status" value="1"/>
</dbReference>
<evidence type="ECO:0000256" key="8">
    <source>
        <dbReference type="ARBA" id="ARBA00022707"/>
    </source>
</evidence>
<feature type="domain" description="EF-hand" evidence="17">
    <location>
        <begin position="146"/>
        <end position="181"/>
    </location>
</feature>
<keyword evidence="12" id="KW-0653">Protein transport</keyword>
<dbReference type="OMA" id="CTSHYLT"/>
<keyword evidence="9" id="KW-0479">Metal-binding</keyword>
<dbReference type="InterPro" id="IPR002048">
    <property type="entry name" value="EF_hand_dom"/>
</dbReference>
<reference evidence="18" key="2">
    <citation type="submission" date="2025-09" db="UniProtKB">
        <authorList>
            <consortium name="Ensembl"/>
        </authorList>
    </citation>
    <scope>IDENTIFICATION</scope>
</reference>
<organism evidence="18 19">
    <name type="scientific">Naja naja</name>
    <name type="common">Indian cobra</name>
    <dbReference type="NCBI Taxonomy" id="35670"/>
    <lineage>
        <taxon>Eukaryota</taxon>
        <taxon>Metazoa</taxon>
        <taxon>Chordata</taxon>
        <taxon>Craniata</taxon>
        <taxon>Vertebrata</taxon>
        <taxon>Euteleostomi</taxon>
        <taxon>Lepidosauria</taxon>
        <taxon>Squamata</taxon>
        <taxon>Bifurcata</taxon>
        <taxon>Unidentata</taxon>
        <taxon>Episquamata</taxon>
        <taxon>Toxicofera</taxon>
        <taxon>Serpentes</taxon>
        <taxon>Colubroidea</taxon>
        <taxon>Elapidae</taxon>
        <taxon>Elapinae</taxon>
        <taxon>Naja</taxon>
    </lineage>
</organism>
<keyword evidence="10" id="KW-0677">Repeat</keyword>
<evidence type="ECO:0000256" key="9">
    <source>
        <dbReference type="ARBA" id="ARBA00022723"/>
    </source>
</evidence>
<keyword evidence="19" id="KW-1185">Reference proteome</keyword>
<keyword evidence="13" id="KW-0472">Membrane</keyword>
<dbReference type="InterPro" id="IPR051875">
    <property type="entry name" value="Calcineurin_B_homologous"/>
</dbReference>
<dbReference type="Pfam" id="PF13499">
    <property type="entry name" value="EF-hand_7"/>
    <property type="match status" value="1"/>
</dbReference>
<feature type="domain" description="EF-hand" evidence="17">
    <location>
        <begin position="105"/>
        <end position="140"/>
    </location>
</feature>
<evidence type="ECO:0000256" key="11">
    <source>
        <dbReference type="ARBA" id="ARBA00022837"/>
    </source>
</evidence>
<proteinExistence type="inferred from homology"/>
<evidence type="ECO:0000259" key="17">
    <source>
        <dbReference type="PROSITE" id="PS50222"/>
    </source>
</evidence>
<dbReference type="Gene3D" id="1.10.238.10">
    <property type="entry name" value="EF-hand"/>
    <property type="match status" value="1"/>
</dbReference>
<comment type="subcellular location">
    <subcellularLocation>
        <location evidence="2">Cell membrane</location>
    </subcellularLocation>
    <subcellularLocation>
        <location evidence="3">Cytoplasm</location>
    </subcellularLocation>
    <subcellularLocation>
        <location evidence="1">Nucleus</location>
    </subcellularLocation>
</comment>
<dbReference type="Proteomes" id="UP000694559">
    <property type="component" value="Unplaced"/>
</dbReference>
<dbReference type="GO" id="GO:0071277">
    <property type="term" value="P:cellular response to calcium ion"/>
    <property type="evidence" value="ECO:0007669"/>
    <property type="project" value="Ensembl"/>
</dbReference>
<dbReference type="InterPro" id="IPR011992">
    <property type="entry name" value="EF-hand-dom_pair"/>
</dbReference>
<evidence type="ECO:0000313" key="18">
    <source>
        <dbReference type="Ensembl" id="ENSNNAP00000026166.1"/>
    </source>
</evidence>
<dbReference type="AlphaFoldDB" id="A0A8C6YDW1"/>
<dbReference type="PROSITE" id="PS00018">
    <property type="entry name" value="EF_HAND_1"/>
    <property type="match status" value="2"/>
</dbReference>
<evidence type="ECO:0000313" key="19">
    <source>
        <dbReference type="Proteomes" id="UP000694559"/>
    </source>
</evidence>
<dbReference type="GO" id="GO:0005886">
    <property type="term" value="C:plasma membrane"/>
    <property type="evidence" value="ECO:0007669"/>
    <property type="project" value="UniProtKB-SubCell"/>
</dbReference>